<dbReference type="GO" id="GO:0005634">
    <property type="term" value="C:nucleus"/>
    <property type="evidence" value="ECO:0007669"/>
    <property type="project" value="UniProtKB-SubCell"/>
</dbReference>
<accession>A0A7J0DZ85</accession>
<keyword evidence="4" id="KW-0804">Transcription</keyword>
<dbReference type="InterPro" id="IPR036955">
    <property type="entry name" value="AP2/ERF_dom_sf"/>
</dbReference>
<dbReference type="Proteomes" id="UP000585474">
    <property type="component" value="Unassembled WGS sequence"/>
</dbReference>
<dbReference type="Pfam" id="PF00847">
    <property type="entry name" value="AP2"/>
    <property type="match status" value="1"/>
</dbReference>
<evidence type="ECO:0000313" key="9">
    <source>
        <dbReference type="Proteomes" id="UP000585474"/>
    </source>
</evidence>
<gene>
    <name evidence="8" type="ORF">Acr_00g0089920</name>
</gene>
<dbReference type="PANTHER" id="PTHR31194:SF62">
    <property type="entry name" value="ETHYLENE-RESPONSIVE TRANSCRIPTION FACTOR ERF118"/>
    <property type="match status" value="1"/>
</dbReference>
<sequence length="293" mass="32525">MRRIRVVCSDPDATDSSSDEDDQRRPGKSGSLKRVVHQINLPCEGNGPKKRRWVSNRSSDNPPDGVIEGGDCKIPKKESRVSIQPLGKSPYVGVRQRKWGKWAAEIRDPIKRARIWLGTFLSAEEAREAYIAKKLEFEAKAMAVSKQKDESIVSPSSVLENEQFECSGLKKFSQISVSDELNSGLRRVLSPILKNPNERVPINVGDVIPYEGTVKKLEFEAKVEQKDEPVVSPSSVLENERLNSGSDGGSDMGNARVKECGDMRLIIDDHGNLLGEFSRLDDLQICCEDDDSG</sequence>
<dbReference type="PANTHER" id="PTHR31194">
    <property type="entry name" value="SHN SHINE , DNA BINDING / TRANSCRIPTION FACTOR"/>
    <property type="match status" value="1"/>
</dbReference>
<dbReference type="PRINTS" id="PR00367">
    <property type="entry name" value="ETHRSPELEMNT"/>
</dbReference>
<dbReference type="InterPro" id="IPR016177">
    <property type="entry name" value="DNA-bd_dom_sf"/>
</dbReference>
<dbReference type="SMART" id="SM00380">
    <property type="entry name" value="AP2"/>
    <property type="match status" value="1"/>
</dbReference>
<dbReference type="SMR" id="A0A7J0DZ85"/>
<keyword evidence="9" id="KW-1185">Reference proteome</keyword>
<evidence type="ECO:0000256" key="3">
    <source>
        <dbReference type="ARBA" id="ARBA00023125"/>
    </source>
</evidence>
<feature type="domain" description="AP2/ERF" evidence="7">
    <location>
        <begin position="90"/>
        <end position="147"/>
    </location>
</feature>
<dbReference type="GO" id="GO:0003700">
    <property type="term" value="F:DNA-binding transcription factor activity"/>
    <property type="evidence" value="ECO:0007669"/>
    <property type="project" value="InterPro"/>
</dbReference>
<dbReference type="AlphaFoldDB" id="A0A7J0DZ85"/>
<evidence type="ECO:0000256" key="6">
    <source>
        <dbReference type="SAM" id="MobiDB-lite"/>
    </source>
</evidence>
<evidence type="ECO:0000256" key="1">
    <source>
        <dbReference type="ARBA" id="ARBA00004123"/>
    </source>
</evidence>
<dbReference type="SUPFAM" id="SSF54171">
    <property type="entry name" value="DNA-binding domain"/>
    <property type="match status" value="1"/>
</dbReference>
<feature type="region of interest" description="Disordered" evidence="6">
    <location>
        <begin position="228"/>
        <end position="255"/>
    </location>
</feature>
<evidence type="ECO:0000256" key="5">
    <source>
        <dbReference type="ARBA" id="ARBA00023242"/>
    </source>
</evidence>
<dbReference type="OrthoDB" id="1917565at2759"/>
<comment type="caution">
    <text evidence="8">The sequence shown here is derived from an EMBL/GenBank/DDBJ whole genome shotgun (WGS) entry which is preliminary data.</text>
</comment>
<evidence type="ECO:0000259" key="7">
    <source>
        <dbReference type="PROSITE" id="PS51032"/>
    </source>
</evidence>
<evidence type="ECO:0000313" key="8">
    <source>
        <dbReference type="EMBL" id="GFS44368.1"/>
    </source>
</evidence>
<name>A0A7J0DZ85_9ERIC</name>
<dbReference type="InterPro" id="IPR050913">
    <property type="entry name" value="AP2/ERF_ERF"/>
</dbReference>
<keyword evidence="3" id="KW-0238">DNA-binding</keyword>
<dbReference type="Gene3D" id="3.30.730.10">
    <property type="entry name" value="AP2/ERF domain"/>
    <property type="match status" value="1"/>
</dbReference>
<dbReference type="InterPro" id="IPR001471">
    <property type="entry name" value="AP2/ERF_dom"/>
</dbReference>
<protein>
    <recommendedName>
        <fullName evidence="7">AP2/ERF domain-containing protein</fullName>
    </recommendedName>
</protein>
<evidence type="ECO:0000256" key="4">
    <source>
        <dbReference type="ARBA" id="ARBA00023163"/>
    </source>
</evidence>
<dbReference type="CDD" id="cd00018">
    <property type="entry name" value="AP2"/>
    <property type="match status" value="1"/>
</dbReference>
<dbReference type="PROSITE" id="PS51032">
    <property type="entry name" value="AP2_ERF"/>
    <property type="match status" value="1"/>
</dbReference>
<keyword evidence="2" id="KW-0805">Transcription regulation</keyword>
<dbReference type="GO" id="GO:0003677">
    <property type="term" value="F:DNA binding"/>
    <property type="evidence" value="ECO:0007669"/>
    <property type="project" value="UniProtKB-KW"/>
</dbReference>
<reference evidence="9" key="1">
    <citation type="submission" date="2019-07" db="EMBL/GenBank/DDBJ databases">
        <title>De Novo Assembly of kiwifruit Actinidia rufa.</title>
        <authorList>
            <person name="Sugita-Konishi S."/>
            <person name="Sato K."/>
            <person name="Mori E."/>
            <person name="Abe Y."/>
            <person name="Kisaki G."/>
            <person name="Hamano K."/>
            <person name="Suezawa K."/>
            <person name="Otani M."/>
            <person name="Fukuda T."/>
            <person name="Manabe T."/>
            <person name="Gomi K."/>
            <person name="Tabuchi M."/>
            <person name="Akimitsu K."/>
            <person name="Kataoka I."/>
        </authorList>
    </citation>
    <scope>NUCLEOTIDE SEQUENCE [LARGE SCALE GENOMIC DNA]</scope>
    <source>
        <strain evidence="9">cv. Fuchu</strain>
    </source>
</reference>
<comment type="subcellular location">
    <subcellularLocation>
        <location evidence="1">Nucleus</location>
    </subcellularLocation>
</comment>
<feature type="region of interest" description="Disordered" evidence="6">
    <location>
        <begin position="1"/>
        <end position="72"/>
    </location>
</feature>
<proteinExistence type="predicted"/>
<evidence type="ECO:0000256" key="2">
    <source>
        <dbReference type="ARBA" id="ARBA00023015"/>
    </source>
</evidence>
<organism evidence="8 9">
    <name type="scientific">Actinidia rufa</name>
    <dbReference type="NCBI Taxonomy" id="165716"/>
    <lineage>
        <taxon>Eukaryota</taxon>
        <taxon>Viridiplantae</taxon>
        <taxon>Streptophyta</taxon>
        <taxon>Embryophyta</taxon>
        <taxon>Tracheophyta</taxon>
        <taxon>Spermatophyta</taxon>
        <taxon>Magnoliopsida</taxon>
        <taxon>eudicotyledons</taxon>
        <taxon>Gunneridae</taxon>
        <taxon>Pentapetalae</taxon>
        <taxon>asterids</taxon>
        <taxon>Ericales</taxon>
        <taxon>Actinidiaceae</taxon>
        <taxon>Actinidia</taxon>
    </lineage>
</organism>
<keyword evidence="5" id="KW-0539">Nucleus</keyword>
<dbReference type="EMBL" id="BJWL01000438">
    <property type="protein sequence ID" value="GFS44368.1"/>
    <property type="molecule type" value="Genomic_DNA"/>
</dbReference>